<name>A0A511T169_MYXFU</name>
<evidence type="ECO:0000313" key="3">
    <source>
        <dbReference type="EMBL" id="GEN07392.1"/>
    </source>
</evidence>
<dbReference type="Proteomes" id="UP000321514">
    <property type="component" value="Unassembled WGS sequence"/>
</dbReference>
<proteinExistence type="predicted"/>
<dbReference type="EMBL" id="FOIB01000001">
    <property type="protein sequence ID" value="SES92514.1"/>
    <property type="molecule type" value="Genomic_DNA"/>
</dbReference>
<feature type="transmembrane region" description="Helical" evidence="2">
    <location>
        <begin position="21"/>
        <end position="39"/>
    </location>
</feature>
<evidence type="ECO:0000256" key="1">
    <source>
        <dbReference type="SAM" id="MobiDB-lite"/>
    </source>
</evidence>
<gene>
    <name evidence="3" type="ORF">MFU01_24290</name>
    <name evidence="4" type="ORF">SAMN05443572_101590</name>
</gene>
<dbReference type="AlphaFoldDB" id="A0A511T169"/>
<organism evidence="3 6">
    <name type="scientific">Myxococcus fulvus</name>
    <dbReference type="NCBI Taxonomy" id="33"/>
    <lineage>
        <taxon>Bacteria</taxon>
        <taxon>Pseudomonadati</taxon>
        <taxon>Myxococcota</taxon>
        <taxon>Myxococcia</taxon>
        <taxon>Myxococcales</taxon>
        <taxon>Cystobacterineae</taxon>
        <taxon>Myxococcaceae</taxon>
        <taxon>Myxococcus</taxon>
    </lineage>
</organism>
<comment type="caution">
    <text evidence="3">The sequence shown here is derived from an EMBL/GenBank/DDBJ whole genome shotgun (WGS) entry which is preliminary data.</text>
</comment>
<feature type="region of interest" description="Disordered" evidence="1">
    <location>
        <begin position="43"/>
        <end position="111"/>
    </location>
</feature>
<evidence type="ECO:0000313" key="4">
    <source>
        <dbReference type="EMBL" id="SES92514.1"/>
    </source>
</evidence>
<evidence type="ECO:0000256" key="2">
    <source>
        <dbReference type="SAM" id="Phobius"/>
    </source>
</evidence>
<accession>A0A511T169</accession>
<reference evidence="3 6" key="2">
    <citation type="submission" date="2019-07" db="EMBL/GenBank/DDBJ databases">
        <title>Whole genome shotgun sequence of Myxococcus fulvus NBRC 100333.</title>
        <authorList>
            <person name="Hosoyama A."/>
            <person name="Uohara A."/>
            <person name="Ohji S."/>
            <person name="Ichikawa N."/>
        </authorList>
    </citation>
    <scope>NUCLEOTIDE SEQUENCE [LARGE SCALE GENOMIC DNA]</scope>
    <source>
        <strain evidence="3 6">NBRC 100333</strain>
    </source>
</reference>
<evidence type="ECO:0000313" key="6">
    <source>
        <dbReference type="Proteomes" id="UP000321514"/>
    </source>
</evidence>
<keyword evidence="2" id="KW-0472">Membrane</keyword>
<keyword evidence="2" id="KW-0812">Transmembrane</keyword>
<reference evidence="4 5" key="1">
    <citation type="submission" date="2016-10" db="EMBL/GenBank/DDBJ databases">
        <authorList>
            <person name="Varghese N."/>
            <person name="Submissions S."/>
        </authorList>
    </citation>
    <scope>NUCLEOTIDE SEQUENCE [LARGE SCALE GENOMIC DNA]</scope>
    <source>
        <strain evidence="4 5">DSM 16525</strain>
    </source>
</reference>
<feature type="compositionally biased region" description="Low complexity" evidence="1">
    <location>
        <begin position="64"/>
        <end position="87"/>
    </location>
</feature>
<dbReference type="EMBL" id="BJXR01000025">
    <property type="protein sequence ID" value="GEN07392.1"/>
    <property type="molecule type" value="Genomic_DNA"/>
</dbReference>
<sequence>MSGPGRVSPFFRSANVTQSRLLRVWLLMLAGLLLVGPIGCGDDSEDPRPDSGVPDSGVQDAGRDSGPGPVDSGPDGGPVVPDAGTPDAGPVVPDAGTPDAGMPDAGPDTRPRARVRFVNAFLGSKGNPTDVTDQPWAPFSVDLHVGSTKLFTSVEAGSEAVTAFQEVILTGDTQEVEFVARDTEGGESAPVLAQVGFTLEAGKWVTVVGAGSLLQVGQERPDRPRLVVLRDDALVVEAEPDLVRVRFMSADRVTSATATRRFADTSGNPYGNNTVNAYSPDEHEEGVPVPVDTSRVAIIGTSPAFTPSQSGWLYYSVPQRTFEAGQAYYAINTGEDRRTLPDDGASALLIITAKQDRVVRLRRGPLVYFFNGLLSATPGGTASSLQVVYQSLNVATGITYGTSPKVADLPVSETGVPVRVTVSGQPGQAVLESANSGPLEAGGRYLGVLCGRQGASPTLTVVRERFAAEVPPSAFLRFIHCSASAPTPIDFGSYSMLEDGFSRGDFSPLLTGASFLTATEPAAGVAFSPPVSNTSPAYTWLGVRTTGESSLERFIRGRVLATPSFLILIGEWEGSLTYRTLNIRQNNWGASGPNDANFSPLPEP</sequence>
<dbReference type="Proteomes" id="UP000183760">
    <property type="component" value="Unassembled WGS sequence"/>
</dbReference>
<keyword evidence="2" id="KW-1133">Transmembrane helix</keyword>
<evidence type="ECO:0000313" key="5">
    <source>
        <dbReference type="Proteomes" id="UP000183760"/>
    </source>
</evidence>
<keyword evidence="5" id="KW-1185">Reference proteome</keyword>
<protein>
    <submittedName>
        <fullName evidence="3">Uncharacterized protein</fullName>
    </submittedName>
</protein>